<dbReference type="AlphaFoldDB" id="M7BVD1"/>
<proteinExistence type="predicted"/>
<accession>M7BVD1</accession>
<dbReference type="EMBL" id="KB526692">
    <property type="protein sequence ID" value="EMP36038.1"/>
    <property type="molecule type" value="Genomic_DNA"/>
</dbReference>
<gene>
    <name evidence="1" type="ORF">UY3_06772</name>
</gene>
<evidence type="ECO:0000313" key="2">
    <source>
        <dbReference type="Proteomes" id="UP000031443"/>
    </source>
</evidence>
<keyword evidence="2" id="KW-1185">Reference proteome</keyword>
<organism evidence="1 2">
    <name type="scientific">Chelonia mydas</name>
    <name type="common">Green sea-turtle</name>
    <name type="synonym">Chelonia agassizi</name>
    <dbReference type="NCBI Taxonomy" id="8469"/>
    <lineage>
        <taxon>Eukaryota</taxon>
        <taxon>Metazoa</taxon>
        <taxon>Chordata</taxon>
        <taxon>Craniata</taxon>
        <taxon>Vertebrata</taxon>
        <taxon>Euteleostomi</taxon>
        <taxon>Archelosauria</taxon>
        <taxon>Testudinata</taxon>
        <taxon>Testudines</taxon>
        <taxon>Cryptodira</taxon>
        <taxon>Durocryptodira</taxon>
        <taxon>Americhelydia</taxon>
        <taxon>Chelonioidea</taxon>
        <taxon>Cheloniidae</taxon>
        <taxon>Chelonia</taxon>
    </lineage>
</organism>
<evidence type="ECO:0000313" key="1">
    <source>
        <dbReference type="EMBL" id="EMP36038.1"/>
    </source>
</evidence>
<reference evidence="2" key="1">
    <citation type="journal article" date="2013" name="Nat. Genet.">
        <title>The draft genomes of soft-shell turtle and green sea turtle yield insights into the development and evolution of the turtle-specific body plan.</title>
        <authorList>
            <person name="Wang Z."/>
            <person name="Pascual-Anaya J."/>
            <person name="Zadissa A."/>
            <person name="Li W."/>
            <person name="Niimura Y."/>
            <person name="Huang Z."/>
            <person name="Li C."/>
            <person name="White S."/>
            <person name="Xiong Z."/>
            <person name="Fang D."/>
            <person name="Wang B."/>
            <person name="Ming Y."/>
            <person name="Chen Y."/>
            <person name="Zheng Y."/>
            <person name="Kuraku S."/>
            <person name="Pignatelli M."/>
            <person name="Herrero J."/>
            <person name="Beal K."/>
            <person name="Nozawa M."/>
            <person name="Li Q."/>
            <person name="Wang J."/>
            <person name="Zhang H."/>
            <person name="Yu L."/>
            <person name="Shigenobu S."/>
            <person name="Wang J."/>
            <person name="Liu J."/>
            <person name="Flicek P."/>
            <person name="Searle S."/>
            <person name="Wang J."/>
            <person name="Kuratani S."/>
            <person name="Yin Y."/>
            <person name="Aken B."/>
            <person name="Zhang G."/>
            <person name="Irie N."/>
        </authorList>
    </citation>
    <scope>NUCLEOTIDE SEQUENCE [LARGE SCALE GENOMIC DNA]</scope>
</reference>
<sequence length="100" mass="10817">MRGVVGAEQRDLGAGDARGAFTRLLVFRPELHSLSVSDMSQCAHMALALSAQCSALDVRLRPAQTLSLTPPDLGEDPGFIQTQGQRQENGFAFCTEFLHT</sequence>
<name>M7BVD1_CHEMY</name>
<dbReference type="Proteomes" id="UP000031443">
    <property type="component" value="Unassembled WGS sequence"/>
</dbReference>
<protein>
    <submittedName>
        <fullName evidence="1">Uncharacterized protein</fullName>
    </submittedName>
</protein>